<dbReference type="SUPFAM" id="SSF118215">
    <property type="entry name" value="Proton glutamate symport protein"/>
    <property type="match status" value="1"/>
</dbReference>
<name>A0A5C6C060_9BACT</name>
<dbReference type="PANTHER" id="PTHR35936">
    <property type="entry name" value="MEMBRANE-BOUND LYTIC MUREIN TRANSGLYCOSYLASE F"/>
    <property type="match status" value="1"/>
</dbReference>
<evidence type="ECO:0000256" key="4">
    <source>
        <dbReference type="ARBA" id="ARBA00022729"/>
    </source>
</evidence>
<dbReference type="GO" id="GO:0016020">
    <property type="term" value="C:membrane"/>
    <property type="evidence" value="ECO:0007669"/>
    <property type="project" value="UniProtKB-SubCell"/>
</dbReference>
<evidence type="ECO:0000256" key="2">
    <source>
        <dbReference type="ARBA" id="ARBA00022448"/>
    </source>
</evidence>
<dbReference type="SMART" id="SM00062">
    <property type="entry name" value="PBPb"/>
    <property type="match status" value="1"/>
</dbReference>
<dbReference type="SUPFAM" id="SSF53850">
    <property type="entry name" value="Periplasmic binding protein-like II"/>
    <property type="match status" value="1"/>
</dbReference>
<evidence type="ECO:0000256" key="6">
    <source>
        <dbReference type="ARBA" id="ARBA00023136"/>
    </source>
</evidence>
<evidence type="ECO:0000313" key="10">
    <source>
        <dbReference type="Proteomes" id="UP000319908"/>
    </source>
</evidence>
<gene>
    <name evidence="9" type="primary">dctA</name>
    <name evidence="9" type="ORF">Poly21_37790</name>
</gene>
<sequence>MQNEKSARGIDRTASTGVRRWMRWGLSTQILLGLLCGLITGLFFGEMCAPLSILGDAFVGLLQMTVLPYIMVSLVASLGRLSLGNSKRLVKIGGTVLLVLWAFTLGIVAILPMAFPDWRSGSFFSTAMIESPAEVDLVSYFIPANIFSALAANHVPAIVLFSLCMGLALSKIPQREKLLDQLDICAAALIRISGLVTRLAPIGIFAIAASTAGTVSLAEVSRLQVYLVAYSGGAIFLAFIVLPLLVTTLTTLSYREVMRVVKEPMLTAFATGKLIIVLPMLIHNTEQLLRQHPINNGDDRSPPASALYGVAYAFPHVGKLLSMLFILFAAWFVGTPVKTSVYPGLLGSGLFAYFGGPIIAIPYLLDQMHLPHDMFQLFLMSGVYGERLGDAVGAMHLCTLTLISIFGLNRALQFHPWPLLKYAMVTGTTGIAILLLISVTLNHFVTTASDRTELIDKIHLLEQPVQNVVIEVPAPNPDPLLPDETLLQRIERRGILRVGYNEDKVPFAFFNAQRQLVGYDINMAHVLARDLGVTLEFVHFDRSTLADQLDADHFDVVMSGLVGTLKRAQSMQHSSSYLDVNLALAAPDFRVQDFRSLQSIRAQHSFTIGVVDLSRGFTDRLRTAIPNAELVEVKRYRDFFTGKHDDIDALLISAESGSAFTLMYPHYEVVIPEGLHVQLPLIYGIGHRDAEFCDLLEHWISLRQRDGTAEEFYDHWVLGKAPARHQPRWSIIRDVLHWVK</sequence>
<feature type="transmembrane region" description="Helical" evidence="7">
    <location>
        <begin position="146"/>
        <end position="169"/>
    </location>
</feature>
<feature type="transmembrane region" description="Helical" evidence="7">
    <location>
        <begin position="199"/>
        <end position="218"/>
    </location>
</feature>
<feature type="transmembrane region" description="Helical" evidence="7">
    <location>
        <begin position="21"/>
        <end position="45"/>
    </location>
</feature>
<keyword evidence="10" id="KW-1185">Reference proteome</keyword>
<feature type="transmembrane region" description="Helical" evidence="7">
    <location>
        <begin position="388"/>
        <end position="408"/>
    </location>
</feature>
<keyword evidence="6 7" id="KW-0472">Membrane</keyword>
<keyword evidence="5 7" id="KW-1133">Transmembrane helix</keyword>
<evidence type="ECO:0000259" key="8">
    <source>
        <dbReference type="SMART" id="SM00062"/>
    </source>
</evidence>
<keyword evidence="3 7" id="KW-0812">Transmembrane</keyword>
<dbReference type="InterPro" id="IPR036458">
    <property type="entry name" value="Na:dicarbo_symporter_sf"/>
</dbReference>
<feature type="transmembrane region" description="Helical" evidence="7">
    <location>
        <begin position="310"/>
        <end position="333"/>
    </location>
</feature>
<dbReference type="Pfam" id="PF00375">
    <property type="entry name" value="SDF"/>
    <property type="match status" value="1"/>
</dbReference>
<reference evidence="9 10" key="1">
    <citation type="journal article" date="2020" name="Antonie Van Leeuwenhoek">
        <title>Rhodopirellula heiligendammensis sp. nov., Rhodopirellula pilleata sp. nov., and Rhodopirellula solitaria sp. nov. isolated from natural or artificial marine surfaces in Northern Germany and California, USA, and emended description of the genus Rhodopirellula.</title>
        <authorList>
            <person name="Kallscheuer N."/>
            <person name="Wiegand S."/>
            <person name="Jogler M."/>
            <person name="Boedeker C."/>
            <person name="Peeters S.H."/>
            <person name="Rast P."/>
            <person name="Heuer A."/>
            <person name="Jetten M.S.M."/>
            <person name="Rohde M."/>
            <person name="Jogler C."/>
        </authorList>
    </citation>
    <scope>NUCLEOTIDE SEQUENCE [LARGE SCALE GENOMIC DNA]</scope>
    <source>
        <strain evidence="9 10">Poly21</strain>
    </source>
</reference>
<evidence type="ECO:0000256" key="7">
    <source>
        <dbReference type="SAM" id="Phobius"/>
    </source>
</evidence>
<feature type="transmembrane region" description="Helical" evidence="7">
    <location>
        <begin position="57"/>
        <end position="83"/>
    </location>
</feature>
<dbReference type="EMBL" id="SJPU01000002">
    <property type="protein sequence ID" value="TWU16574.1"/>
    <property type="molecule type" value="Genomic_DNA"/>
</dbReference>
<feature type="transmembrane region" description="Helical" evidence="7">
    <location>
        <begin position="95"/>
        <end position="115"/>
    </location>
</feature>
<evidence type="ECO:0000256" key="5">
    <source>
        <dbReference type="ARBA" id="ARBA00022989"/>
    </source>
</evidence>
<dbReference type="RefSeq" id="WP_146408192.1">
    <property type="nucleotide sequence ID" value="NZ_SJPU01000002.1"/>
</dbReference>
<proteinExistence type="predicted"/>
<dbReference type="Pfam" id="PF00497">
    <property type="entry name" value="SBP_bac_3"/>
    <property type="match status" value="1"/>
</dbReference>
<accession>A0A5C6C060</accession>
<dbReference type="Gene3D" id="1.10.3860.10">
    <property type="entry name" value="Sodium:dicarboxylate symporter"/>
    <property type="match status" value="1"/>
</dbReference>
<evidence type="ECO:0000256" key="3">
    <source>
        <dbReference type="ARBA" id="ARBA00022692"/>
    </source>
</evidence>
<evidence type="ECO:0000313" key="9">
    <source>
        <dbReference type="EMBL" id="TWU16574.1"/>
    </source>
</evidence>
<keyword evidence="4" id="KW-0732">Signal</keyword>
<comment type="subcellular location">
    <subcellularLocation>
        <location evidence="1">Membrane</location>
        <topology evidence="1">Multi-pass membrane protein</topology>
    </subcellularLocation>
</comment>
<dbReference type="PANTHER" id="PTHR35936:SF19">
    <property type="entry name" value="AMINO-ACID-BINDING PROTEIN YXEM-RELATED"/>
    <property type="match status" value="1"/>
</dbReference>
<dbReference type="InterPro" id="IPR001638">
    <property type="entry name" value="Solute-binding_3/MltF_N"/>
</dbReference>
<dbReference type="Proteomes" id="UP000319908">
    <property type="component" value="Unassembled WGS sequence"/>
</dbReference>
<protein>
    <submittedName>
        <fullName evidence="9">C4-dicarboxylate transport protein</fullName>
    </submittedName>
</protein>
<dbReference type="Gene3D" id="3.40.190.10">
    <property type="entry name" value="Periplasmic binding protein-like II"/>
    <property type="match status" value="2"/>
</dbReference>
<feature type="transmembrane region" description="Helical" evidence="7">
    <location>
        <begin position="420"/>
        <end position="441"/>
    </location>
</feature>
<feature type="transmembrane region" description="Helical" evidence="7">
    <location>
        <begin position="345"/>
        <end position="365"/>
    </location>
</feature>
<dbReference type="InterPro" id="IPR001991">
    <property type="entry name" value="Na-dicarboxylate_symporter"/>
</dbReference>
<feature type="transmembrane region" description="Helical" evidence="7">
    <location>
        <begin position="230"/>
        <end position="252"/>
    </location>
</feature>
<evidence type="ECO:0000256" key="1">
    <source>
        <dbReference type="ARBA" id="ARBA00004141"/>
    </source>
</evidence>
<keyword evidence="2" id="KW-0813">Transport</keyword>
<feature type="transmembrane region" description="Helical" evidence="7">
    <location>
        <begin position="264"/>
        <end position="282"/>
    </location>
</feature>
<organism evidence="9 10">
    <name type="scientific">Allorhodopirellula heiligendammensis</name>
    <dbReference type="NCBI Taxonomy" id="2714739"/>
    <lineage>
        <taxon>Bacteria</taxon>
        <taxon>Pseudomonadati</taxon>
        <taxon>Planctomycetota</taxon>
        <taxon>Planctomycetia</taxon>
        <taxon>Pirellulales</taxon>
        <taxon>Pirellulaceae</taxon>
        <taxon>Allorhodopirellula</taxon>
    </lineage>
</organism>
<dbReference type="OrthoDB" id="9791339at2"/>
<dbReference type="AlphaFoldDB" id="A0A5C6C060"/>
<feature type="domain" description="Solute-binding protein family 3/N-terminal" evidence="8">
    <location>
        <begin position="495"/>
        <end position="720"/>
    </location>
</feature>
<dbReference type="GO" id="GO:0015293">
    <property type="term" value="F:symporter activity"/>
    <property type="evidence" value="ECO:0007669"/>
    <property type="project" value="InterPro"/>
</dbReference>
<comment type="caution">
    <text evidence="9">The sequence shown here is derived from an EMBL/GenBank/DDBJ whole genome shotgun (WGS) entry which is preliminary data.</text>
</comment>